<dbReference type="EMBL" id="JACTNG010000013">
    <property type="protein sequence ID" value="MBO1081271.1"/>
    <property type="molecule type" value="Genomic_DNA"/>
</dbReference>
<evidence type="ECO:0000259" key="6">
    <source>
        <dbReference type="PROSITE" id="PS50893"/>
    </source>
</evidence>
<reference evidence="7 8" key="1">
    <citation type="submission" date="2020-09" db="EMBL/GenBank/DDBJ databases">
        <title>Roseomonas.</title>
        <authorList>
            <person name="Zhu W."/>
        </authorList>
    </citation>
    <scope>NUCLEOTIDE SEQUENCE [LARGE SCALE GENOMIC DNA]</scope>
    <source>
        <strain evidence="7 8">573</strain>
    </source>
</reference>
<name>A0ABS3KUV6_9PROT</name>
<keyword evidence="4" id="KW-1278">Translocase</keyword>
<dbReference type="Gene3D" id="3.40.50.300">
    <property type="entry name" value="P-loop containing nucleotide triphosphate hydrolases"/>
    <property type="match status" value="1"/>
</dbReference>
<evidence type="ECO:0000313" key="8">
    <source>
        <dbReference type="Proteomes" id="UP001518989"/>
    </source>
</evidence>
<dbReference type="GO" id="GO:0005524">
    <property type="term" value="F:ATP binding"/>
    <property type="evidence" value="ECO:0007669"/>
    <property type="project" value="UniProtKB-KW"/>
</dbReference>
<evidence type="ECO:0000256" key="3">
    <source>
        <dbReference type="ARBA" id="ARBA00022840"/>
    </source>
</evidence>
<evidence type="ECO:0000256" key="1">
    <source>
        <dbReference type="ARBA" id="ARBA00022448"/>
    </source>
</evidence>
<dbReference type="SUPFAM" id="SSF52540">
    <property type="entry name" value="P-loop containing nucleoside triphosphate hydrolases"/>
    <property type="match status" value="1"/>
</dbReference>
<comment type="function">
    <text evidence="5">Part of the ABC transporter complex HmuTUV involved in hemin import. Responsible for energy coupling to the transport system.</text>
</comment>
<sequence length="277" mass="29428">MVVTTASLATHGLAFAHPGARRPVFEELSVTLRPGHPLIILGPNGVGKSTLLRCLAGLALPTRGTVTFAGMPLRGLNDAQRARRIAFMAQSEAETFAFTVADIVLTGRAAHLGLFHRPGKADRGRAARALHRLGIGHFAARSMHELSGGEQQMVRMARALVQDSPVRLLDEPMAHLDLANQRQVLDVVRALASEGLAIGMSSHDPSHALACGGDVLLLGRTRAVAGPVEQIIAPALLKEAYGLPIDVLRTERGRDVAVPDFGGPSSAARYLSRRPDP</sequence>
<evidence type="ECO:0000256" key="2">
    <source>
        <dbReference type="ARBA" id="ARBA00022741"/>
    </source>
</evidence>
<dbReference type="InterPro" id="IPR003439">
    <property type="entry name" value="ABC_transporter-like_ATP-bd"/>
</dbReference>
<dbReference type="PROSITE" id="PS00211">
    <property type="entry name" value="ABC_TRANSPORTER_1"/>
    <property type="match status" value="1"/>
</dbReference>
<dbReference type="SMART" id="SM00382">
    <property type="entry name" value="AAA"/>
    <property type="match status" value="1"/>
</dbReference>
<dbReference type="InterPro" id="IPR003593">
    <property type="entry name" value="AAA+_ATPase"/>
</dbReference>
<keyword evidence="8" id="KW-1185">Reference proteome</keyword>
<dbReference type="RefSeq" id="WP_207419440.1">
    <property type="nucleotide sequence ID" value="NZ_CP061177.1"/>
</dbReference>
<keyword evidence="2" id="KW-0547">Nucleotide-binding</keyword>
<evidence type="ECO:0000256" key="5">
    <source>
        <dbReference type="ARBA" id="ARBA00037066"/>
    </source>
</evidence>
<dbReference type="Pfam" id="PF00005">
    <property type="entry name" value="ABC_tran"/>
    <property type="match status" value="1"/>
</dbReference>
<evidence type="ECO:0000256" key="4">
    <source>
        <dbReference type="ARBA" id="ARBA00022967"/>
    </source>
</evidence>
<feature type="domain" description="ABC transporter" evidence="6">
    <location>
        <begin position="8"/>
        <end position="245"/>
    </location>
</feature>
<evidence type="ECO:0000313" key="7">
    <source>
        <dbReference type="EMBL" id="MBO1081271.1"/>
    </source>
</evidence>
<proteinExistence type="predicted"/>
<protein>
    <submittedName>
        <fullName evidence="7">ABC transporter ATP-binding protein</fullName>
    </submittedName>
</protein>
<dbReference type="InterPro" id="IPR017871">
    <property type="entry name" value="ABC_transporter-like_CS"/>
</dbReference>
<dbReference type="Proteomes" id="UP001518989">
    <property type="component" value="Unassembled WGS sequence"/>
</dbReference>
<gene>
    <name evidence="7" type="ORF">IAI61_19750</name>
</gene>
<organism evidence="7 8">
    <name type="scientific">Roseomonas haemaphysalidis</name>
    <dbReference type="NCBI Taxonomy" id="2768162"/>
    <lineage>
        <taxon>Bacteria</taxon>
        <taxon>Pseudomonadati</taxon>
        <taxon>Pseudomonadota</taxon>
        <taxon>Alphaproteobacteria</taxon>
        <taxon>Acetobacterales</taxon>
        <taxon>Roseomonadaceae</taxon>
        <taxon>Roseomonas</taxon>
    </lineage>
</organism>
<dbReference type="PANTHER" id="PTHR42794">
    <property type="entry name" value="HEMIN IMPORT ATP-BINDING PROTEIN HMUV"/>
    <property type="match status" value="1"/>
</dbReference>
<dbReference type="PROSITE" id="PS50893">
    <property type="entry name" value="ABC_TRANSPORTER_2"/>
    <property type="match status" value="1"/>
</dbReference>
<dbReference type="InterPro" id="IPR027417">
    <property type="entry name" value="P-loop_NTPase"/>
</dbReference>
<keyword evidence="3 7" id="KW-0067">ATP-binding</keyword>
<dbReference type="PANTHER" id="PTHR42794:SF1">
    <property type="entry name" value="HEMIN IMPORT ATP-BINDING PROTEIN HMUV"/>
    <property type="match status" value="1"/>
</dbReference>
<keyword evidence="1" id="KW-0813">Transport</keyword>
<accession>A0ABS3KUV6</accession>
<comment type="caution">
    <text evidence="7">The sequence shown here is derived from an EMBL/GenBank/DDBJ whole genome shotgun (WGS) entry which is preliminary data.</text>
</comment>